<reference evidence="2 3" key="1">
    <citation type="submission" date="2017-12" db="EMBL/GenBank/DDBJ databases">
        <title>Phylogenetic diversity of female urinary microbiome.</title>
        <authorList>
            <person name="Thomas-White K."/>
            <person name="Wolfe A.J."/>
        </authorList>
    </citation>
    <scope>NUCLEOTIDE SEQUENCE [LARGE SCALE GENOMIC DNA]</scope>
    <source>
        <strain evidence="2 3">UMB0112</strain>
    </source>
</reference>
<gene>
    <name evidence="2" type="ORF">CYJ41_05725</name>
</gene>
<evidence type="ECO:0000313" key="2">
    <source>
        <dbReference type="EMBL" id="PKZ28932.1"/>
    </source>
</evidence>
<proteinExistence type="predicted"/>
<dbReference type="EMBL" id="PKHU01000005">
    <property type="protein sequence ID" value="PKZ28932.1"/>
    <property type="molecule type" value="Genomic_DNA"/>
</dbReference>
<sequence length="105" mass="12558">MKNLNEEKFAHITVFEKNLEFQIDTLDKLNKLLKTLKKSLKEYQKLMDYYYGKQRNDDLEADRKGEIPTDLKRAVLSEDEIYNMMIDYRESAIDMIEIATKMLRA</sequence>
<dbReference type="Pfam" id="PF14131">
    <property type="entry name" value="DUF4298"/>
    <property type="match status" value="1"/>
</dbReference>
<evidence type="ECO:0000256" key="1">
    <source>
        <dbReference type="SAM" id="Coils"/>
    </source>
</evidence>
<comment type="caution">
    <text evidence="2">The sequence shown here is derived from an EMBL/GenBank/DDBJ whole genome shotgun (WGS) entry which is preliminary data.</text>
</comment>
<accession>A0A2I1N991</accession>
<evidence type="ECO:0000313" key="3">
    <source>
        <dbReference type="Proteomes" id="UP000234639"/>
    </source>
</evidence>
<dbReference type="Proteomes" id="UP000234639">
    <property type="component" value="Unassembled WGS sequence"/>
</dbReference>
<protein>
    <submittedName>
        <fullName evidence="2">DUF4298 domain-containing protein</fullName>
    </submittedName>
</protein>
<dbReference type="RefSeq" id="WP_101637343.1">
    <property type="nucleotide sequence ID" value="NZ_JAPXGJ010000003.1"/>
</dbReference>
<dbReference type="AlphaFoldDB" id="A0A2I1N991"/>
<name>A0A2I1N991_9BACT</name>
<feature type="coiled-coil region" evidence="1">
    <location>
        <begin position="19"/>
        <end position="46"/>
    </location>
</feature>
<dbReference type="InterPro" id="IPR025384">
    <property type="entry name" value="DUF4298"/>
</dbReference>
<organism evidence="2 3">
    <name type="scientific">Campylobacter ureolyticus</name>
    <dbReference type="NCBI Taxonomy" id="827"/>
    <lineage>
        <taxon>Bacteria</taxon>
        <taxon>Pseudomonadati</taxon>
        <taxon>Campylobacterota</taxon>
        <taxon>Epsilonproteobacteria</taxon>
        <taxon>Campylobacterales</taxon>
        <taxon>Campylobacteraceae</taxon>
        <taxon>Campylobacter</taxon>
    </lineage>
</organism>
<keyword evidence="1" id="KW-0175">Coiled coil</keyword>